<comment type="similarity">
    <text evidence="1">Belongs to the helicase family.</text>
</comment>
<dbReference type="GO" id="GO:0000723">
    <property type="term" value="P:telomere maintenance"/>
    <property type="evidence" value="ECO:0007669"/>
    <property type="project" value="InterPro"/>
</dbReference>
<dbReference type="OrthoDB" id="6157906at2759"/>
<sequence length="214" mass="24229">MIKIPINVTAESTYTFTKKDVMGKLMQQADLLIIEKISMVHKHIFECLNGSLQDAQDCKKPFSGLTVLLSGNYSKPQWLANRAIIIRTNEAVRLVNEFMFNKFPGHERVYKSSDTVDNELQYPVQFIDKLTPSGFPTYIFKLKKGICILLLKSGSSKQTLQCLHNHVIEAEVALGPNARTRLLIPKIPPISRPSVPFLLYLQAICQTSLCPYMQ</sequence>
<dbReference type="GO" id="GO:0043139">
    <property type="term" value="F:5'-3' DNA helicase activity"/>
    <property type="evidence" value="ECO:0007669"/>
    <property type="project" value="UniProtKB-EC"/>
</dbReference>
<dbReference type="GO" id="GO:0006310">
    <property type="term" value="P:DNA recombination"/>
    <property type="evidence" value="ECO:0007669"/>
    <property type="project" value="UniProtKB-KW"/>
</dbReference>
<dbReference type="AlphaFoldDB" id="A0A0L8HYY2"/>
<evidence type="ECO:0000256" key="1">
    <source>
        <dbReference type="RuleBase" id="RU363044"/>
    </source>
</evidence>
<dbReference type="STRING" id="37653.A0A0L8HYY2"/>
<name>A0A0L8HYY2_OCTBM</name>
<keyword evidence="1" id="KW-0067">ATP-binding</keyword>
<evidence type="ECO:0000313" key="3">
    <source>
        <dbReference type="EMBL" id="KOF94010.1"/>
    </source>
</evidence>
<dbReference type="GO" id="GO:0016887">
    <property type="term" value="F:ATP hydrolysis activity"/>
    <property type="evidence" value="ECO:0007669"/>
    <property type="project" value="RHEA"/>
</dbReference>
<dbReference type="EMBL" id="KQ417054">
    <property type="protein sequence ID" value="KOF94010.1"/>
    <property type="molecule type" value="Genomic_DNA"/>
</dbReference>
<protein>
    <recommendedName>
        <fullName evidence="1">ATP-dependent DNA helicase</fullName>
        <ecNumber evidence="1">5.6.2.3</ecNumber>
    </recommendedName>
</protein>
<dbReference type="EC" id="5.6.2.3" evidence="1"/>
<dbReference type="Pfam" id="PF05970">
    <property type="entry name" value="PIF1"/>
    <property type="match status" value="1"/>
</dbReference>
<gene>
    <name evidence="3" type="ORF">OCBIM_22003014mg</name>
</gene>
<dbReference type="PANTHER" id="PTHR10492:SF57">
    <property type="entry name" value="ATP-DEPENDENT DNA HELICASE"/>
    <property type="match status" value="1"/>
</dbReference>
<keyword evidence="1" id="KW-0227">DNA damage</keyword>
<keyword evidence="1" id="KW-0378">Hydrolase</keyword>
<feature type="domain" description="DNA helicase Pif1-like DEAD-box helicase" evidence="2">
    <location>
        <begin position="2"/>
        <end position="74"/>
    </location>
</feature>
<evidence type="ECO:0000259" key="2">
    <source>
        <dbReference type="Pfam" id="PF05970"/>
    </source>
</evidence>
<dbReference type="PANTHER" id="PTHR10492">
    <property type="match status" value="1"/>
</dbReference>
<dbReference type="GO" id="GO:0005524">
    <property type="term" value="F:ATP binding"/>
    <property type="evidence" value="ECO:0007669"/>
    <property type="project" value="UniProtKB-KW"/>
</dbReference>
<comment type="cofactor">
    <cofactor evidence="1">
        <name>Mg(2+)</name>
        <dbReference type="ChEBI" id="CHEBI:18420"/>
    </cofactor>
</comment>
<keyword evidence="1" id="KW-0233">DNA recombination</keyword>
<keyword evidence="1" id="KW-0547">Nucleotide-binding</keyword>
<reference evidence="3" key="1">
    <citation type="submission" date="2015-07" db="EMBL/GenBank/DDBJ databases">
        <title>MeaNS - Measles Nucleotide Surveillance Program.</title>
        <authorList>
            <person name="Tran T."/>
            <person name="Druce J."/>
        </authorList>
    </citation>
    <scope>NUCLEOTIDE SEQUENCE</scope>
    <source>
        <strain evidence="3">UCB-OBI-ISO-001</strain>
        <tissue evidence="3">Gonad</tissue>
    </source>
</reference>
<dbReference type="GO" id="GO:0006281">
    <property type="term" value="P:DNA repair"/>
    <property type="evidence" value="ECO:0007669"/>
    <property type="project" value="UniProtKB-KW"/>
</dbReference>
<comment type="catalytic activity">
    <reaction evidence="1">
        <text>ATP + H2O = ADP + phosphate + H(+)</text>
        <dbReference type="Rhea" id="RHEA:13065"/>
        <dbReference type="ChEBI" id="CHEBI:15377"/>
        <dbReference type="ChEBI" id="CHEBI:15378"/>
        <dbReference type="ChEBI" id="CHEBI:30616"/>
        <dbReference type="ChEBI" id="CHEBI:43474"/>
        <dbReference type="ChEBI" id="CHEBI:456216"/>
        <dbReference type="EC" id="5.6.2.3"/>
    </reaction>
</comment>
<dbReference type="InterPro" id="IPR010285">
    <property type="entry name" value="DNA_helicase_pif1-like_DEAD"/>
</dbReference>
<organism evidence="3">
    <name type="scientific">Octopus bimaculoides</name>
    <name type="common">California two-spotted octopus</name>
    <dbReference type="NCBI Taxonomy" id="37653"/>
    <lineage>
        <taxon>Eukaryota</taxon>
        <taxon>Metazoa</taxon>
        <taxon>Spiralia</taxon>
        <taxon>Lophotrochozoa</taxon>
        <taxon>Mollusca</taxon>
        <taxon>Cephalopoda</taxon>
        <taxon>Coleoidea</taxon>
        <taxon>Octopodiformes</taxon>
        <taxon>Octopoda</taxon>
        <taxon>Incirrata</taxon>
        <taxon>Octopodidae</taxon>
        <taxon>Octopus</taxon>
    </lineage>
</organism>
<proteinExistence type="inferred from homology"/>
<accession>A0A0L8HYY2</accession>
<keyword evidence="1" id="KW-0234">DNA repair</keyword>
<keyword evidence="1" id="KW-0347">Helicase</keyword>